<comment type="caution">
    <text evidence="5">The sequence shown here is derived from an EMBL/GenBank/DDBJ whole genome shotgun (WGS) entry which is preliminary data.</text>
</comment>
<sequence>MSTTVAHGTGRLRSTAALGRVNAEAVANALERALDAEQRRVEKGHPPSEARALALSADPYWEGPDTLPLSIDNSDGTELEVIVRVVAADSVLAVVHALSGLGDGVDHLVVLTPLEASDLGETLLGSFLGEEVMRLNNWELLRSELKVTRIDPRLYSGTWSWLADTLRSIRATHPLKLGTGVLKLEQALSIAVSVRFGRDPGEQVDSAALLEWTRNPASVASFTHLPDAESERLRSALEEELGAVPQVLFKLLDRGHALDAIPIGLAFAELADAAGQDTSGAGTEATSAAHALIRAQERYFGANQPTSDHLKEFASACTAALLRMLDGTDDDHTDETVRRTEELLFQLDAAHVAQASGLLDAGLHTRLADLGRQITLALGEDTVEGLPRPQDVREAETALVRVREHRRHGARAKQEQGQAATDAVRLLRRLALATADAPLGVDTPTTARGWLQTHVHQTGWVDRAASAIWHHRSDVPAFAQALDVLYRRVRWWRADVDAAFAVALNRWNSGHGPSDTLLRAENLQRQIVFPLAGEAEEPAPLIVVLDGMSVEVAVQLAEDINAGGRLTEIVRTTGRGRAGVREGALATVPSTTNCSRTSLLTGRLTSGKQGLERAGFAELWGGPEFGGRKAVLYHQRDLEVGAGFHLPDTVQKDIDTADKVVGVVLNTIDDALSRGRESDAATWQVRQVRKLGSLLDAAARAGRPVVLTSDHGHVWDRGDAVKTRPGESARYRTGEPGDGELLATGDRVLEGDNALVVPYREDIRYTDRKEGYHGGFSAAEMVIPVLVFVPALDSGRRRAGRSDDQVPDGWQRLDVPDREPVWWTQALEGTKESSPASGLMQDRSALPSVQGEGKSAPRARRKQAVSEQPPALFGEDAVAPRSLGAKTIDSPVFAASQARVPKAPDPERIAALIDALEAVGGTHPRLPVSAASRASDGPESHPRAVRHLKMVGKVLNVEAYPVLTLTDGDRSVELNTVLLRQQFPQEG</sequence>
<name>A0A7K2IXH7_9ACTN</name>
<dbReference type="InterPro" id="IPR017850">
    <property type="entry name" value="Alkaline_phosphatase_core_sf"/>
</dbReference>
<evidence type="ECO:0000259" key="2">
    <source>
        <dbReference type="Pfam" id="PF25861"/>
    </source>
</evidence>
<dbReference type="InterPro" id="IPR058882">
    <property type="entry name" value="PglZ_C"/>
</dbReference>
<dbReference type="Pfam" id="PF08665">
    <property type="entry name" value="PglZ"/>
    <property type="match status" value="1"/>
</dbReference>
<protein>
    <submittedName>
        <fullName evidence="5">BREX-2 system phosphatase PglZ</fullName>
    </submittedName>
</protein>
<feature type="domain" description="Alkaline phosphatase-like protein PglZ N-terminal" evidence="3">
    <location>
        <begin position="36"/>
        <end position="133"/>
    </location>
</feature>
<dbReference type="InterPro" id="IPR047992">
    <property type="entry name" value="BREX_PglZ"/>
</dbReference>
<evidence type="ECO:0000313" key="5">
    <source>
        <dbReference type="EMBL" id="MYR34681.1"/>
    </source>
</evidence>
<evidence type="ECO:0000256" key="1">
    <source>
        <dbReference type="SAM" id="MobiDB-lite"/>
    </source>
</evidence>
<feature type="compositionally biased region" description="Basic and acidic residues" evidence="1">
    <location>
        <begin position="717"/>
        <end position="735"/>
    </location>
</feature>
<evidence type="ECO:0000259" key="3">
    <source>
        <dbReference type="Pfam" id="PF25862"/>
    </source>
</evidence>
<feature type="domain" description="Alkaline phosphatase-like protein PglZ second" evidence="2">
    <location>
        <begin position="205"/>
        <end position="357"/>
    </location>
</feature>
<proteinExistence type="predicted"/>
<dbReference type="AlphaFoldDB" id="A0A7K2IXH7"/>
<feature type="region of interest" description="Disordered" evidence="1">
    <location>
        <begin position="828"/>
        <end position="878"/>
    </location>
</feature>
<gene>
    <name evidence="5" type="primary">pglZ</name>
    <name evidence="5" type="ORF">GTW20_21120</name>
</gene>
<dbReference type="NCBIfam" id="NF033446">
    <property type="entry name" value="BREX_PglZ_2"/>
    <property type="match status" value="1"/>
</dbReference>
<dbReference type="Proteomes" id="UP000467124">
    <property type="component" value="Unassembled WGS sequence"/>
</dbReference>
<feature type="domain" description="Alkaline phosphatase-like protein PglZ C-terminal" evidence="4">
    <location>
        <begin position="880"/>
        <end position="983"/>
    </location>
</feature>
<dbReference type="Pfam" id="PF25863">
    <property type="entry name" value="PglZ_C"/>
    <property type="match status" value="1"/>
</dbReference>
<evidence type="ECO:0000313" key="6">
    <source>
        <dbReference type="Proteomes" id="UP000467124"/>
    </source>
</evidence>
<accession>A0A7K2IXH7</accession>
<dbReference type="Pfam" id="PF25861">
    <property type="entry name" value="PglZ_2nd"/>
    <property type="match status" value="1"/>
</dbReference>
<dbReference type="Pfam" id="PF25862">
    <property type="entry name" value="PglZ_1st"/>
    <property type="match status" value="1"/>
</dbReference>
<organism evidence="5 6">
    <name type="scientific">Nocardiopsis alba</name>
    <dbReference type="NCBI Taxonomy" id="53437"/>
    <lineage>
        <taxon>Bacteria</taxon>
        <taxon>Bacillati</taxon>
        <taxon>Actinomycetota</taxon>
        <taxon>Actinomycetes</taxon>
        <taxon>Streptosporangiales</taxon>
        <taxon>Nocardiopsidaceae</taxon>
        <taxon>Nocardiopsis</taxon>
    </lineage>
</organism>
<evidence type="ECO:0000259" key="4">
    <source>
        <dbReference type="Pfam" id="PF25863"/>
    </source>
</evidence>
<reference evidence="5 6" key="1">
    <citation type="journal article" date="2019" name="Nat. Commun.">
        <title>The antimicrobial potential of Streptomyces from insect microbiomes.</title>
        <authorList>
            <person name="Chevrette M.G."/>
            <person name="Carlson C.M."/>
            <person name="Ortega H.E."/>
            <person name="Thomas C."/>
            <person name="Ananiev G.E."/>
            <person name="Barns K.J."/>
            <person name="Book A.J."/>
            <person name="Cagnazzo J."/>
            <person name="Carlos C."/>
            <person name="Flanigan W."/>
            <person name="Grubbs K.J."/>
            <person name="Horn H.A."/>
            <person name="Hoffmann F.M."/>
            <person name="Klassen J.L."/>
            <person name="Knack J.J."/>
            <person name="Lewin G.R."/>
            <person name="McDonald B.R."/>
            <person name="Muller L."/>
            <person name="Melo W.G.P."/>
            <person name="Pinto-Tomas A.A."/>
            <person name="Schmitz A."/>
            <person name="Wendt-Pienkowski E."/>
            <person name="Wildman S."/>
            <person name="Zhao M."/>
            <person name="Zhang F."/>
            <person name="Bugni T.S."/>
            <person name="Andes D.R."/>
            <person name="Pupo M.T."/>
            <person name="Currie C.R."/>
        </authorList>
    </citation>
    <scope>NUCLEOTIDE SEQUENCE [LARGE SCALE GENOMIC DNA]</scope>
    <source>
        <strain evidence="5 6">SID5840</strain>
    </source>
</reference>
<dbReference type="EMBL" id="WWHY01000001">
    <property type="protein sequence ID" value="MYR34681.1"/>
    <property type="molecule type" value="Genomic_DNA"/>
</dbReference>
<dbReference type="InterPro" id="IPR058881">
    <property type="entry name" value="PglZ_2nd"/>
</dbReference>
<feature type="region of interest" description="Disordered" evidence="1">
    <location>
        <begin position="717"/>
        <end position="739"/>
    </location>
</feature>
<dbReference type="RefSeq" id="WP_161111647.1">
    <property type="nucleotide sequence ID" value="NZ_WWHY01000001.1"/>
</dbReference>
<dbReference type="SUPFAM" id="SSF53649">
    <property type="entry name" value="Alkaline phosphatase-like"/>
    <property type="match status" value="1"/>
</dbReference>
<dbReference type="InterPro" id="IPR058880">
    <property type="entry name" value="PglZ_N"/>
</dbReference>